<keyword evidence="3" id="KW-0808">Transferase</keyword>
<evidence type="ECO:0000256" key="1">
    <source>
        <dbReference type="ARBA" id="ARBA00008984"/>
    </source>
</evidence>
<dbReference type="Pfam" id="PF01206">
    <property type="entry name" value="TusA"/>
    <property type="match status" value="1"/>
</dbReference>
<dbReference type="STRING" id="1720063.SAMN05216217_101317"/>
<dbReference type="RefSeq" id="WP_093471731.1">
    <property type="nucleotide sequence ID" value="NZ_FOUI01000001.1"/>
</dbReference>
<dbReference type="Gene3D" id="3.30.110.40">
    <property type="entry name" value="TusA-like domain"/>
    <property type="match status" value="1"/>
</dbReference>
<organism evidence="3 4">
    <name type="scientific">Halopseudomonas yangmingensis</name>
    <dbReference type="NCBI Taxonomy" id="1720063"/>
    <lineage>
        <taxon>Bacteria</taxon>
        <taxon>Pseudomonadati</taxon>
        <taxon>Pseudomonadota</taxon>
        <taxon>Gammaproteobacteria</taxon>
        <taxon>Pseudomonadales</taxon>
        <taxon>Pseudomonadaceae</taxon>
        <taxon>Halopseudomonas</taxon>
    </lineage>
</organism>
<feature type="domain" description="UPF0033" evidence="2">
    <location>
        <begin position="13"/>
        <end position="81"/>
    </location>
</feature>
<dbReference type="Proteomes" id="UP000243629">
    <property type="component" value="Unassembled WGS sequence"/>
</dbReference>
<dbReference type="OrthoDB" id="9797551at2"/>
<evidence type="ECO:0000259" key="2">
    <source>
        <dbReference type="Pfam" id="PF01206"/>
    </source>
</evidence>
<dbReference type="CDD" id="cd00291">
    <property type="entry name" value="SirA_YedF_YeeD"/>
    <property type="match status" value="1"/>
</dbReference>
<accession>A0A1I4NH53</accession>
<dbReference type="PANTHER" id="PTHR33279:SF2">
    <property type="entry name" value="SULFUR CARRIER PROTEIN TUSA"/>
    <property type="match status" value="1"/>
</dbReference>
<dbReference type="GO" id="GO:0016740">
    <property type="term" value="F:transferase activity"/>
    <property type="evidence" value="ECO:0007669"/>
    <property type="project" value="UniProtKB-KW"/>
</dbReference>
<dbReference type="InterPro" id="IPR001455">
    <property type="entry name" value="TusA-like"/>
</dbReference>
<dbReference type="EMBL" id="FOUI01000001">
    <property type="protein sequence ID" value="SFM14818.1"/>
    <property type="molecule type" value="Genomic_DNA"/>
</dbReference>
<keyword evidence="4" id="KW-1185">Reference proteome</keyword>
<dbReference type="InterPro" id="IPR036868">
    <property type="entry name" value="TusA-like_sf"/>
</dbReference>
<evidence type="ECO:0000313" key="4">
    <source>
        <dbReference type="Proteomes" id="UP000243629"/>
    </source>
</evidence>
<name>A0A1I4NH53_9GAMM</name>
<dbReference type="SUPFAM" id="SSF64307">
    <property type="entry name" value="SirA-like"/>
    <property type="match status" value="1"/>
</dbReference>
<sequence>MTDVSVDHPFDQQLDARELACPLPLLKAKQAISGMQVGQVLWLLATDAGSQRDIRRYAELSGHILEASETFDGEFHYWLRKSGD</sequence>
<dbReference type="PANTHER" id="PTHR33279">
    <property type="entry name" value="SULFUR CARRIER PROTEIN YEDF-RELATED"/>
    <property type="match status" value="1"/>
</dbReference>
<protein>
    <submittedName>
        <fullName evidence="3">TusA-related sulfurtransferase</fullName>
    </submittedName>
</protein>
<reference evidence="4" key="1">
    <citation type="submission" date="2016-10" db="EMBL/GenBank/DDBJ databases">
        <authorList>
            <person name="Varghese N."/>
            <person name="Submissions S."/>
        </authorList>
    </citation>
    <scope>NUCLEOTIDE SEQUENCE [LARGE SCALE GENOMIC DNA]</scope>
    <source>
        <strain evidence="4">DSM 24213</strain>
    </source>
</reference>
<proteinExistence type="inferred from homology"/>
<comment type="similarity">
    <text evidence="1">Belongs to the sulfur carrier protein TusA family.</text>
</comment>
<dbReference type="AlphaFoldDB" id="A0A1I4NH53"/>
<gene>
    <name evidence="3" type="ORF">SAMN05216217_101317</name>
</gene>
<evidence type="ECO:0000313" key="3">
    <source>
        <dbReference type="EMBL" id="SFM14818.1"/>
    </source>
</evidence>